<dbReference type="Pfam" id="PF00581">
    <property type="entry name" value="Rhodanese"/>
    <property type="match status" value="1"/>
</dbReference>
<dbReference type="RefSeq" id="WP_012228755.1">
    <property type="nucleotide sequence ID" value="NZ_HG422565.1"/>
</dbReference>
<dbReference type="STRING" id="1229780.BN381_410035"/>
<comment type="caution">
    <text evidence="2">The sequence shown here is derived from an EMBL/GenBank/DDBJ whole genome shotgun (WGS) entry which is preliminary data.</text>
</comment>
<dbReference type="GO" id="GO:0004792">
    <property type="term" value="F:thiosulfate-cyanide sulfurtransferase activity"/>
    <property type="evidence" value="ECO:0007669"/>
    <property type="project" value="InterPro"/>
</dbReference>
<organism evidence="2 3">
    <name type="scientific">Candidatus Neomicrothrix parvicella RN1</name>
    <dbReference type="NCBI Taxonomy" id="1229780"/>
    <lineage>
        <taxon>Bacteria</taxon>
        <taxon>Bacillati</taxon>
        <taxon>Actinomycetota</taxon>
        <taxon>Acidimicrobiia</taxon>
        <taxon>Acidimicrobiales</taxon>
        <taxon>Microthrixaceae</taxon>
        <taxon>Candidatus Neomicrothrix</taxon>
    </lineage>
</organism>
<accession>R4Z5G3</accession>
<dbReference type="AlphaFoldDB" id="R4Z5G3"/>
<dbReference type="PROSITE" id="PS50206">
    <property type="entry name" value="RHODANESE_3"/>
    <property type="match status" value="1"/>
</dbReference>
<dbReference type="CDD" id="cd00158">
    <property type="entry name" value="RHOD"/>
    <property type="match status" value="1"/>
</dbReference>
<reference evidence="2 3" key="1">
    <citation type="journal article" date="2013" name="ISME J.">
        <title>Metabolic model for the filamentous 'Candidatus Microthrix parvicella' based on genomic and metagenomic analyses.</title>
        <authorList>
            <person name="Jon McIlroy S."/>
            <person name="Kristiansen R."/>
            <person name="Albertsen M."/>
            <person name="Michael Karst S."/>
            <person name="Rossetti S."/>
            <person name="Lund Nielsen J."/>
            <person name="Tandoi V."/>
            <person name="James Seviour R."/>
            <person name="Nielsen P.H."/>
        </authorList>
    </citation>
    <scope>NUCLEOTIDE SEQUENCE [LARGE SCALE GENOMIC DNA]</scope>
    <source>
        <strain evidence="2 3">RN1</strain>
    </source>
</reference>
<dbReference type="InterPro" id="IPR001763">
    <property type="entry name" value="Rhodanese-like_dom"/>
</dbReference>
<gene>
    <name evidence="2" type="ORF">BN381_410035</name>
</gene>
<name>R4Z5G3_9ACTN</name>
<evidence type="ECO:0000259" key="1">
    <source>
        <dbReference type="PROSITE" id="PS50206"/>
    </source>
</evidence>
<dbReference type="EMBL" id="CANL01000036">
    <property type="protein sequence ID" value="CCM64566.1"/>
    <property type="molecule type" value="Genomic_DNA"/>
</dbReference>
<protein>
    <submittedName>
        <fullName evidence="2">Putative Rhodanese-related sulfurtransferase</fullName>
    </submittedName>
</protein>
<dbReference type="HOGENOM" id="CLU_089574_13_0_11"/>
<dbReference type="SMART" id="SM00450">
    <property type="entry name" value="RHOD"/>
    <property type="match status" value="1"/>
</dbReference>
<dbReference type="eggNOG" id="COG0607">
    <property type="taxonomic scope" value="Bacteria"/>
</dbReference>
<dbReference type="Proteomes" id="UP000018291">
    <property type="component" value="Unassembled WGS sequence"/>
</dbReference>
<dbReference type="InterPro" id="IPR050229">
    <property type="entry name" value="GlpE_sulfurtransferase"/>
</dbReference>
<dbReference type="Gene3D" id="3.40.250.10">
    <property type="entry name" value="Rhodanese-like domain"/>
    <property type="match status" value="1"/>
</dbReference>
<proteinExistence type="predicted"/>
<keyword evidence="3" id="KW-1185">Reference proteome</keyword>
<sequence>MSNDIPQISVDELQADLEAEVPLIDVRERDEYELAHVPGAILVPLTQLPERLGAIPTEEPVNLICRSGARSQRAAQFLIGQGYLPRNVTGGTDAWINVGFRVETGPPSA</sequence>
<dbReference type="PANTHER" id="PTHR43031">
    <property type="entry name" value="FAD-DEPENDENT OXIDOREDUCTASE"/>
    <property type="match status" value="1"/>
</dbReference>
<dbReference type="InterPro" id="IPR036873">
    <property type="entry name" value="Rhodanese-like_dom_sf"/>
</dbReference>
<dbReference type="PANTHER" id="PTHR43031:SF1">
    <property type="entry name" value="PYRIDINE NUCLEOTIDE-DISULPHIDE OXIDOREDUCTASE"/>
    <property type="match status" value="1"/>
</dbReference>
<evidence type="ECO:0000313" key="2">
    <source>
        <dbReference type="EMBL" id="CCM64566.1"/>
    </source>
</evidence>
<evidence type="ECO:0000313" key="3">
    <source>
        <dbReference type="Proteomes" id="UP000018291"/>
    </source>
</evidence>
<dbReference type="InterPro" id="IPR001307">
    <property type="entry name" value="Thiosulphate_STrfase_CS"/>
</dbReference>
<dbReference type="SUPFAM" id="SSF52821">
    <property type="entry name" value="Rhodanese/Cell cycle control phosphatase"/>
    <property type="match status" value="1"/>
</dbReference>
<dbReference type="PROSITE" id="PS00380">
    <property type="entry name" value="RHODANESE_1"/>
    <property type="match status" value="1"/>
</dbReference>
<keyword evidence="2" id="KW-0808">Transferase</keyword>
<dbReference type="OrthoDB" id="9800872at2"/>
<feature type="domain" description="Rhodanese" evidence="1">
    <location>
        <begin position="17"/>
        <end position="104"/>
    </location>
</feature>